<dbReference type="InterPro" id="IPR043917">
    <property type="entry name" value="DUF5753"/>
</dbReference>
<sequence>MASSPTLRRRRLSRLLREAREQRGYTAKWVANEAKLRSGRPRGWSESKLTRLEVGDWKRLRTDDVNMLLDIYDIDAPEERAAYAALAKEANQKGWWASFGDALGSGQFVGLEAEASVIRTFESMTVPGLLQTEDYARAVIRGNGLVGDEADIDRRVQARMFRKQVFMRSDAPSYWAVIDEAALLRMTPELSGQLEHLLEVGSRPNVGIQVLPLSKGPHAAMTGQFVIMDFPLPDHPVVYLEVMSEEIYLEKPEEIRRYQHIYDYVQAEALSPDESRELIRNRLTSL</sequence>
<feature type="domain" description="DUF5753" evidence="1">
    <location>
        <begin position="107"/>
        <end position="280"/>
    </location>
</feature>
<dbReference type="Pfam" id="PF19054">
    <property type="entry name" value="DUF5753"/>
    <property type="match status" value="1"/>
</dbReference>
<dbReference type="RefSeq" id="WP_133743156.1">
    <property type="nucleotide sequence ID" value="NZ_SNYN01000025.1"/>
</dbReference>
<dbReference type="OrthoDB" id="5177725at2"/>
<dbReference type="EMBL" id="SNYN01000025">
    <property type="protein sequence ID" value="TDQ46322.1"/>
    <property type="molecule type" value="Genomic_DNA"/>
</dbReference>
<gene>
    <name evidence="2" type="ORF">EV190_1259</name>
</gene>
<proteinExistence type="predicted"/>
<keyword evidence="3" id="KW-1185">Reference proteome</keyword>
<dbReference type="AlphaFoldDB" id="A0A4R6UIN2"/>
<name>A0A4R6UIN2_9ACTN</name>
<dbReference type="Pfam" id="PF13560">
    <property type="entry name" value="HTH_31"/>
    <property type="match status" value="1"/>
</dbReference>
<protein>
    <submittedName>
        <fullName evidence="2">Helix-turn-helix protein</fullName>
    </submittedName>
</protein>
<reference evidence="2 3" key="1">
    <citation type="submission" date="2019-03" db="EMBL/GenBank/DDBJ databases">
        <title>Genomic Encyclopedia of Type Strains, Phase IV (KMG-IV): sequencing the most valuable type-strain genomes for metagenomic binning, comparative biology and taxonomic classification.</title>
        <authorList>
            <person name="Goeker M."/>
        </authorList>
    </citation>
    <scope>NUCLEOTIDE SEQUENCE [LARGE SCALE GENOMIC DNA]</scope>
    <source>
        <strain evidence="2 3">DSM 46770</strain>
    </source>
</reference>
<accession>A0A4R6UIN2</accession>
<evidence type="ECO:0000313" key="3">
    <source>
        <dbReference type="Proteomes" id="UP000295281"/>
    </source>
</evidence>
<evidence type="ECO:0000259" key="1">
    <source>
        <dbReference type="Pfam" id="PF19054"/>
    </source>
</evidence>
<organism evidence="2 3">
    <name type="scientific">Actinorugispora endophytica</name>
    <dbReference type="NCBI Taxonomy" id="1605990"/>
    <lineage>
        <taxon>Bacteria</taxon>
        <taxon>Bacillati</taxon>
        <taxon>Actinomycetota</taxon>
        <taxon>Actinomycetes</taxon>
        <taxon>Streptosporangiales</taxon>
        <taxon>Nocardiopsidaceae</taxon>
        <taxon>Actinorugispora</taxon>
    </lineage>
</organism>
<dbReference type="Proteomes" id="UP000295281">
    <property type="component" value="Unassembled WGS sequence"/>
</dbReference>
<comment type="caution">
    <text evidence="2">The sequence shown here is derived from an EMBL/GenBank/DDBJ whole genome shotgun (WGS) entry which is preliminary data.</text>
</comment>
<evidence type="ECO:0000313" key="2">
    <source>
        <dbReference type="EMBL" id="TDQ46322.1"/>
    </source>
</evidence>